<comment type="caution">
    <text evidence="3">The sequence shown here is derived from an EMBL/GenBank/DDBJ whole genome shotgun (WGS) entry which is preliminary data.</text>
</comment>
<keyword evidence="2" id="KW-0732">Signal</keyword>
<evidence type="ECO:0000313" key="4">
    <source>
        <dbReference type="Proteomes" id="UP001224682"/>
    </source>
</evidence>
<evidence type="ECO:0008006" key="5">
    <source>
        <dbReference type="Google" id="ProtNLM"/>
    </source>
</evidence>
<feature type="compositionally biased region" description="Low complexity" evidence="1">
    <location>
        <begin position="198"/>
        <end position="244"/>
    </location>
</feature>
<dbReference type="RefSeq" id="WP_307018709.1">
    <property type="nucleotide sequence ID" value="NZ_JAUSUI010000002.1"/>
</dbReference>
<dbReference type="EMBL" id="JAUSUI010000002">
    <property type="protein sequence ID" value="MDQ0301961.1"/>
    <property type="molecule type" value="Genomic_DNA"/>
</dbReference>
<proteinExistence type="predicted"/>
<feature type="chain" id="PRO_5046313845" description="Thioesterase domain-containing protein" evidence="2">
    <location>
        <begin position="30"/>
        <end position="285"/>
    </location>
</feature>
<protein>
    <recommendedName>
        <fullName evidence="5">Thioesterase domain-containing protein</fullName>
    </recommendedName>
</protein>
<gene>
    <name evidence="3" type="ORF">J2S75_000984</name>
</gene>
<feature type="region of interest" description="Disordered" evidence="1">
    <location>
        <begin position="197"/>
        <end position="285"/>
    </location>
</feature>
<dbReference type="Gene3D" id="3.40.50.1820">
    <property type="entry name" value="alpha/beta hydrolase"/>
    <property type="match status" value="1"/>
</dbReference>
<accession>A0ABU0B9B4</accession>
<reference evidence="3 4" key="1">
    <citation type="submission" date="2023-07" db="EMBL/GenBank/DDBJ databases">
        <title>Genomic Encyclopedia of Type Strains, Phase IV (KMG-IV): sequencing the most valuable type-strain genomes for metagenomic binning, comparative biology and taxonomic classification.</title>
        <authorList>
            <person name="Goeker M."/>
        </authorList>
    </citation>
    <scope>NUCLEOTIDE SEQUENCE [LARGE SCALE GENOMIC DNA]</scope>
    <source>
        <strain evidence="3 4">DSM 2457</strain>
    </source>
</reference>
<dbReference type="Proteomes" id="UP001224682">
    <property type="component" value="Unassembled WGS sequence"/>
</dbReference>
<feature type="compositionally biased region" description="Low complexity" evidence="1">
    <location>
        <begin position="251"/>
        <end position="285"/>
    </location>
</feature>
<evidence type="ECO:0000256" key="1">
    <source>
        <dbReference type="SAM" id="MobiDB-lite"/>
    </source>
</evidence>
<sequence>MKFSRVWAGWLAIVAVLAVALAVPAPAQAQSKPNTNQPRVYLLRGLANIFSLGMDDLAAKMRARGIDASVHSYADLDTLTRYAIEQATVGKRRPTPVIIIGHSLGADAAVTMGNRVSEAGVPVPLVVTFDPVTPMTASPKIGKVVNYYQAGGSGKPVAGRQVENIDLTGAGALSHFNIEKAPELHNKVMGMIQRPARPRAVAATPKPKPVDAPADAAATPAATPAALPAASPSATPAATPAVAPATPPAATPATQSGAAAPLAGAETASAPSAVPTAPAGTGTSN</sequence>
<dbReference type="SUPFAM" id="SSF53474">
    <property type="entry name" value="alpha/beta-Hydrolases"/>
    <property type="match status" value="1"/>
</dbReference>
<organism evidence="3 4">
    <name type="scientific">Ancylobacter polymorphus</name>
    <dbReference type="NCBI Taxonomy" id="223390"/>
    <lineage>
        <taxon>Bacteria</taxon>
        <taxon>Pseudomonadati</taxon>
        <taxon>Pseudomonadota</taxon>
        <taxon>Alphaproteobacteria</taxon>
        <taxon>Hyphomicrobiales</taxon>
        <taxon>Xanthobacteraceae</taxon>
        <taxon>Ancylobacter</taxon>
    </lineage>
</organism>
<feature type="signal peptide" evidence="2">
    <location>
        <begin position="1"/>
        <end position="29"/>
    </location>
</feature>
<name>A0ABU0B9B4_9HYPH</name>
<evidence type="ECO:0000256" key="2">
    <source>
        <dbReference type="SAM" id="SignalP"/>
    </source>
</evidence>
<dbReference type="InterPro" id="IPR029058">
    <property type="entry name" value="AB_hydrolase_fold"/>
</dbReference>
<evidence type="ECO:0000313" key="3">
    <source>
        <dbReference type="EMBL" id="MDQ0301961.1"/>
    </source>
</evidence>
<keyword evidence="4" id="KW-1185">Reference proteome</keyword>